<evidence type="ECO:0000256" key="1">
    <source>
        <dbReference type="SAM" id="Phobius"/>
    </source>
</evidence>
<sequence length="159" mass="17510">MDNFISSATIVDFKSRFEAYNRLQGATVAFGEKLPIPEIVALDGDPEVPCTPDGPRSLRLGPRCRFQVSVGKGLITSHALMSLEARGALFVSPGMECFLLQLINSSQAEKLTSFSSSMIKATVEDLETYASQQWEVYFFILFLAPLRLLAFSVSYCLIG</sequence>
<accession>A0AAQ3JZK2</accession>
<dbReference type="Proteomes" id="UP001327560">
    <property type="component" value="Chromosome 2"/>
</dbReference>
<proteinExistence type="predicted"/>
<keyword evidence="3" id="KW-1185">Reference proteome</keyword>
<keyword evidence="1" id="KW-0472">Membrane</keyword>
<evidence type="ECO:0000313" key="2">
    <source>
        <dbReference type="EMBL" id="WOK97877.1"/>
    </source>
</evidence>
<feature type="transmembrane region" description="Helical" evidence="1">
    <location>
        <begin position="136"/>
        <end position="158"/>
    </location>
</feature>
<reference evidence="2 3" key="1">
    <citation type="submission" date="2023-10" db="EMBL/GenBank/DDBJ databases">
        <title>Chromosome-scale genome assembly provides insights into flower coloration mechanisms of Canna indica.</title>
        <authorList>
            <person name="Li C."/>
        </authorList>
    </citation>
    <scope>NUCLEOTIDE SEQUENCE [LARGE SCALE GENOMIC DNA]</scope>
    <source>
        <tissue evidence="2">Flower</tissue>
    </source>
</reference>
<keyword evidence="1" id="KW-0812">Transmembrane</keyword>
<evidence type="ECO:0000313" key="3">
    <source>
        <dbReference type="Proteomes" id="UP001327560"/>
    </source>
</evidence>
<dbReference type="AlphaFoldDB" id="A0AAQ3JZK2"/>
<gene>
    <name evidence="2" type="ORF">Cni_G06585</name>
</gene>
<organism evidence="2 3">
    <name type="scientific">Canna indica</name>
    <name type="common">Indian-shot</name>
    <dbReference type="NCBI Taxonomy" id="4628"/>
    <lineage>
        <taxon>Eukaryota</taxon>
        <taxon>Viridiplantae</taxon>
        <taxon>Streptophyta</taxon>
        <taxon>Embryophyta</taxon>
        <taxon>Tracheophyta</taxon>
        <taxon>Spermatophyta</taxon>
        <taxon>Magnoliopsida</taxon>
        <taxon>Liliopsida</taxon>
        <taxon>Zingiberales</taxon>
        <taxon>Cannaceae</taxon>
        <taxon>Canna</taxon>
    </lineage>
</organism>
<name>A0AAQ3JZK2_9LILI</name>
<protein>
    <submittedName>
        <fullName evidence="2">Uncharacterized protein</fullName>
    </submittedName>
</protein>
<dbReference type="EMBL" id="CP136891">
    <property type="protein sequence ID" value="WOK97877.1"/>
    <property type="molecule type" value="Genomic_DNA"/>
</dbReference>
<keyword evidence="1" id="KW-1133">Transmembrane helix</keyword>